<dbReference type="GO" id="GO:0016787">
    <property type="term" value="F:hydrolase activity"/>
    <property type="evidence" value="ECO:0007669"/>
    <property type="project" value="InterPro"/>
</dbReference>
<dbReference type="SUPFAM" id="SSF53474">
    <property type="entry name" value="alpha/beta-Hydrolases"/>
    <property type="match status" value="1"/>
</dbReference>
<proteinExistence type="predicted"/>
<keyword evidence="3" id="KW-1185">Reference proteome</keyword>
<dbReference type="InterPro" id="IPR051049">
    <property type="entry name" value="Dienelactone_hydrolase-like"/>
</dbReference>
<sequence>MNNSSKSLVIILHEIYGINDHINFFSDVIIKEGFDVLSPNLLQKESYSYDQEDKAYHYFMNEVGFNKSLDEVIQIVNFNREKYDQIFIIGFSIGATIAWMSSEYEVDGIIGYYGSRIRNYIEIEPRCPTLLFFPRYEKSFNVLDLEKHLKSKKKTAVEIVEAEHGFMNPFYKTYNFKEYTECIKNSIDFIRQIEEGSGIR</sequence>
<dbReference type="Pfam" id="PF01738">
    <property type="entry name" value="DLH"/>
    <property type="match status" value="1"/>
</dbReference>
<dbReference type="Proteomes" id="UP000480151">
    <property type="component" value="Unassembled WGS sequence"/>
</dbReference>
<name>A0A6M1PKN8_9BACL</name>
<accession>A0A6M1PKN8</accession>
<dbReference type="AlphaFoldDB" id="A0A6M1PKN8"/>
<protein>
    <recommendedName>
        <fullName evidence="1">Dienelactone hydrolase domain-containing protein</fullName>
    </recommendedName>
</protein>
<evidence type="ECO:0000313" key="2">
    <source>
        <dbReference type="EMBL" id="NGM83790.1"/>
    </source>
</evidence>
<dbReference type="Gene3D" id="3.40.50.1820">
    <property type="entry name" value="alpha/beta hydrolase"/>
    <property type="match status" value="1"/>
</dbReference>
<dbReference type="InterPro" id="IPR002925">
    <property type="entry name" value="Dienelactn_hydro"/>
</dbReference>
<dbReference type="PANTHER" id="PTHR46623">
    <property type="entry name" value="CARBOXYMETHYLENEBUTENOLIDASE-RELATED"/>
    <property type="match status" value="1"/>
</dbReference>
<evidence type="ECO:0000259" key="1">
    <source>
        <dbReference type="Pfam" id="PF01738"/>
    </source>
</evidence>
<gene>
    <name evidence="2" type="ORF">G5B47_15325</name>
</gene>
<evidence type="ECO:0000313" key="3">
    <source>
        <dbReference type="Proteomes" id="UP000480151"/>
    </source>
</evidence>
<organism evidence="2 3">
    <name type="scientific">Paenibacillus apii</name>
    <dbReference type="NCBI Taxonomy" id="1850370"/>
    <lineage>
        <taxon>Bacteria</taxon>
        <taxon>Bacillati</taxon>
        <taxon>Bacillota</taxon>
        <taxon>Bacilli</taxon>
        <taxon>Bacillales</taxon>
        <taxon>Paenibacillaceae</taxon>
        <taxon>Paenibacillus</taxon>
    </lineage>
</organism>
<comment type="caution">
    <text evidence="2">The sequence shown here is derived from an EMBL/GenBank/DDBJ whole genome shotgun (WGS) entry which is preliminary data.</text>
</comment>
<feature type="domain" description="Dienelactone hydrolase" evidence="1">
    <location>
        <begin position="6"/>
        <end position="192"/>
    </location>
</feature>
<reference evidence="2 3" key="1">
    <citation type="submission" date="2020-02" db="EMBL/GenBank/DDBJ databases">
        <authorList>
            <person name="Gao J."/>
            <person name="Sun J."/>
        </authorList>
    </citation>
    <scope>NUCLEOTIDE SEQUENCE [LARGE SCALE GENOMIC DNA]</scope>
    <source>
        <strain evidence="2 3">7124</strain>
    </source>
</reference>
<dbReference type="PANTHER" id="PTHR46623:SF6">
    <property type="entry name" value="ALPHA_BETA-HYDROLASES SUPERFAMILY PROTEIN"/>
    <property type="match status" value="1"/>
</dbReference>
<dbReference type="RefSeq" id="WP_165099661.1">
    <property type="nucleotide sequence ID" value="NZ_JAAKGU010000006.1"/>
</dbReference>
<dbReference type="EMBL" id="JAAKGU010000006">
    <property type="protein sequence ID" value="NGM83790.1"/>
    <property type="molecule type" value="Genomic_DNA"/>
</dbReference>
<dbReference type="InterPro" id="IPR029058">
    <property type="entry name" value="AB_hydrolase_fold"/>
</dbReference>